<evidence type="ECO:0000256" key="1">
    <source>
        <dbReference type="ARBA" id="ARBA00022741"/>
    </source>
</evidence>
<dbReference type="SMART" id="SM00173">
    <property type="entry name" value="RAS"/>
    <property type="match status" value="1"/>
</dbReference>
<dbReference type="GO" id="GO:0007264">
    <property type="term" value="P:small GTPase-mediated signal transduction"/>
    <property type="evidence" value="ECO:0007669"/>
    <property type="project" value="InterPro"/>
</dbReference>
<dbReference type="SMART" id="SM00175">
    <property type="entry name" value="RAB"/>
    <property type="match status" value="1"/>
</dbReference>
<dbReference type="PaxDb" id="121845-A0A1S4EJN2"/>
<dbReference type="SUPFAM" id="SSF52540">
    <property type="entry name" value="P-loop containing nucleoside triphosphate hydrolases"/>
    <property type="match status" value="1"/>
</dbReference>
<dbReference type="SMART" id="SM00176">
    <property type="entry name" value="RAN"/>
    <property type="match status" value="1"/>
</dbReference>
<dbReference type="GO" id="GO:0035099">
    <property type="term" value="P:hemocyte migration"/>
    <property type="evidence" value="ECO:0007669"/>
    <property type="project" value="UniProtKB-ARBA"/>
</dbReference>
<dbReference type="CDD" id="cd00157">
    <property type="entry name" value="Rho"/>
    <property type="match status" value="1"/>
</dbReference>
<evidence type="ECO:0000313" key="5">
    <source>
        <dbReference type="RefSeq" id="XP_017302401.1"/>
    </source>
</evidence>
<proteinExistence type="predicted"/>
<dbReference type="FunFam" id="3.40.50.300:FF:000118">
    <property type="entry name" value="Rho-related GTP-binding protein RhoG"/>
    <property type="match status" value="1"/>
</dbReference>
<dbReference type="PROSITE" id="PS51420">
    <property type="entry name" value="RHO"/>
    <property type="match status" value="1"/>
</dbReference>
<dbReference type="InterPro" id="IPR001806">
    <property type="entry name" value="Small_GTPase"/>
</dbReference>
<evidence type="ECO:0000256" key="2">
    <source>
        <dbReference type="ARBA" id="ARBA00023134"/>
    </source>
</evidence>
<dbReference type="GO" id="GO:0001667">
    <property type="term" value="P:ameboidal-type cell migration"/>
    <property type="evidence" value="ECO:0007669"/>
    <property type="project" value="UniProtKB-ARBA"/>
</dbReference>
<evidence type="ECO:0000313" key="3">
    <source>
        <dbReference type="Proteomes" id="UP000079169"/>
    </source>
</evidence>
<dbReference type="RefSeq" id="XP_008479265.1">
    <property type="nucleotide sequence ID" value="XM_008481043.3"/>
</dbReference>
<protein>
    <submittedName>
        <fullName evidence="4 5">Ras-related protein ced-10</fullName>
    </submittedName>
</protein>
<reference evidence="4 5" key="1">
    <citation type="submission" date="2023-09" db="UniProtKB">
        <authorList>
            <consortium name="RefSeq"/>
        </authorList>
    </citation>
    <scope>IDENTIFICATION</scope>
</reference>
<dbReference type="InterPro" id="IPR027417">
    <property type="entry name" value="P-loop_NTPase"/>
</dbReference>
<dbReference type="NCBIfam" id="TIGR00231">
    <property type="entry name" value="small_GTP"/>
    <property type="match status" value="1"/>
</dbReference>
<dbReference type="GO" id="GO:0003006">
    <property type="term" value="P:developmental process involved in reproduction"/>
    <property type="evidence" value="ECO:0007669"/>
    <property type="project" value="UniProtKB-ARBA"/>
</dbReference>
<dbReference type="PANTHER" id="PTHR24072">
    <property type="entry name" value="RHO FAMILY GTPASE"/>
    <property type="match status" value="1"/>
</dbReference>
<dbReference type="PROSITE" id="PS51421">
    <property type="entry name" value="RAS"/>
    <property type="match status" value="1"/>
</dbReference>
<dbReference type="GO" id="GO:0005525">
    <property type="term" value="F:GTP binding"/>
    <property type="evidence" value="ECO:0007669"/>
    <property type="project" value="UniProtKB-KW"/>
</dbReference>
<dbReference type="GO" id="GO:0003924">
    <property type="term" value="F:GTPase activity"/>
    <property type="evidence" value="ECO:0007669"/>
    <property type="project" value="InterPro"/>
</dbReference>
<dbReference type="SMART" id="SM00174">
    <property type="entry name" value="RHO"/>
    <property type="match status" value="1"/>
</dbReference>
<evidence type="ECO:0000313" key="4">
    <source>
        <dbReference type="RefSeq" id="XP_008479265.1"/>
    </source>
</evidence>
<accession>A0A1S4EJN2</accession>
<dbReference type="RefSeq" id="XP_017302401.1">
    <property type="nucleotide sequence ID" value="XM_017446912.2"/>
</dbReference>
<dbReference type="GO" id="GO:0022412">
    <property type="term" value="P:cellular process involved in reproduction in multicellular organism"/>
    <property type="evidence" value="ECO:0007669"/>
    <property type="project" value="UniProtKB-ARBA"/>
</dbReference>
<keyword evidence="3" id="KW-1185">Reference proteome</keyword>
<dbReference type="KEGG" id="dci:103516089"/>
<dbReference type="STRING" id="121845.A0A1S4EJN2"/>
<name>A0A1S4EJN2_DIACI</name>
<sequence>MLSGAQTTKGGDKDVKSKSVHKALKVTTVGDGMVGKTCLLITHTENKFPTDYVPTVFDNYPDTITVDNKTYDVTLWDTAGQEDYERLRPMSYPNTDCFLLCFSIGSTSSYENILSKWYPELKHHCPKVPIILVGTKADLRSENKTIDKKKAAEVDLVSTSQGKKMRRKIKAAEYLECSAKLNEGLDQVFIAAVRSAVKKQDKSCCVLQ</sequence>
<dbReference type="AlphaFoldDB" id="A0A1S4EJN2"/>
<dbReference type="PROSITE" id="PS51419">
    <property type="entry name" value="RAB"/>
    <property type="match status" value="1"/>
</dbReference>
<evidence type="ECO:0000313" key="6">
    <source>
        <dbReference type="RefSeq" id="XP_026684388.1"/>
    </source>
</evidence>
<organism evidence="5">
    <name type="scientific">Diaphorina citri</name>
    <name type="common">Asian citrus psyllid</name>
    <dbReference type="NCBI Taxonomy" id="121845"/>
    <lineage>
        <taxon>Eukaryota</taxon>
        <taxon>Metazoa</taxon>
        <taxon>Ecdysozoa</taxon>
        <taxon>Arthropoda</taxon>
        <taxon>Hexapoda</taxon>
        <taxon>Insecta</taxon>
        <taxon>Pterygota</taxon>
        <taxon>Neoptera</taxon>
        <taxon>Paraneoptera</taxon>
        <taxon>Hemiptera</taxon>
        <taxon>Sternorrhyncha</taxon>
        <taxon>Psylloidea</taxon>
        <taxon>Psyllidae</taxon>
        <taxon>Diaphorininae</taxon>
        <taxon>Diaphorina</taxon>
    </lineage>
</organism>
<keyword evidence="1" id="KW-0547">Nucleotide-binding</keyword>
<dbReference type="Gene3D" id="3.40.50.300">
    <property type="entry name" value="P-loop containing nucleotide triphosphate hydrolases"/>
    <property type="match status" value="1"/>
</dbReference>
<dbReference type="PRINTS" id="PR00449">
    <property type="entry name" value="RASTRNSFRMNG"/>
</dbReference>
<dbReference type="InterPro" id="IPR005225">
    <property type="entry name" value="Small_GTP-bd"/>
</dbReference>
<dbReference type="OMA" id="ENVIHKW"/>
<dbReference type="InterPro" id="IPR003578">
    <property type="entry name" value="Small_GTPase_Rho"/>
</dbReference>
<dbReference type="GO" id="GO:0035006">
    <property type="term" value="P:melanization defense response"/>
    <property type="evidence" value="ECO:0007669"/>
    <property type="project" value="UniProtKB-ARBA"/>
</dbReference>
<dbReference type="GeneID" id="103516089"/>
<dbReference type="OrthoDB" id="8830751at2759"/>
<gene>
    <name evidence="4 5 6" type="primary">LOC103516089</name>
</gene>
<dbReference type="RefSeq" id="XP_026684388.1">
    <property type="nucleotide sequence ID" value="XM_026828587.1"/>
</dbReference>
<dbReference type="Pfam" id="PF00071">
    <property type="entry name" value="Ras"/>
    <property type="match status" value="1"/>
</dbReference>
<dbReference type="Proteomes" id="UP000079169">
    <property type="component" value="Unplaced"/>
</dbReference>
<keyword evidence="2" id="KW-0342">GTP-binding</keyword>